<comment type="PTM">
    <text evidence="9">Cleaved by prepilin peptidase.</text>
</comment>
<comment type="function">
    <text evidence="9">Component of the type II secretion system required for the energy-dependent secretion of extracellular factors such as proteases and toxins from the periplasm.</text>
</comment>
<evidence type="ECO:0000256" key="9">
    <source>
        <dbReference type="RuleBase" id="RU368030"/>
    </source>
</evidence>
<evidence type="ECO:0000256" key="3">
    <source>
        <dbReference type="ARBA" id="ARBA00022475"/>
    </source>
</evidence>
<proteinExistence type="inferred from homology"/>
<dbReference type="NCBIfam" id="TIGR01707">
    <property type="entry name" value="gspI"/>
    <property type="match status" value="1"/>
</dbReference>
<keyword evidence="3" id="KW-1003">Cell membrane</keyword>
<dbReference type="NCBIfam" id="TIGR02532">
    <property type="entry name" value="IV_pilin_GFxxxE"/>
    <property type="match status" value="1"/>
</dbReference>
<dbReference type="InterPro" id="IPR045584">
    <property type="entry name" value="Pilin-like"/>
</dbReference>
<dbReference type="GO" id="GO:0015627">
    <property type="term" value="C:type II protein secretion system complex"/>
    <property type="evidence" value="ECO:0007669"/>
    <property type="project" value="UniProtKB-UniRule"/>
</dbReference>
<keyword evidence="4 9" id="KW-0488">Methylation</keyword>
<dbReference type="InterPro" id="IPR010052">
    <property type="entry name" value="T2SS_protein-GspI"/>
</dbReference>
<evidence type="ECO:0000313" key="12">
    <source>
        <dbReference type="Proteomes" id="UP000253769"/>
    </source>
</evidence>
<feature type="transmembrane region" description="Helical" evidence="9">
    <location>
        <begin position="12"/>
        <end position="36"/>
    </location>
</feature>
<dbReference type="PROSITE" id="PS00409">
    <property type="entry name" value="PROKAR_NTER_METHYL"/>
    <property type="match status" value="1"/>
</dbReference>
<evidence type="ECO:0000256" key="7">
    <source>
        <dbReference type="ARBA" id="ARBA00022989"/>
    </source>
</evidence>
<keyword evidence="6 9" id="KW-0812">Transmembrane</keyword>
<evidence type="ECO:0000256" key="8">
    <source>
        <dbReference type="ARBA" id="ARBA00023136"/>
    </source>
</evidence>
<reference evidence="11 12" key="1">
    <citation type="submission" date="2018-07" db="EMBL/GenBank/DDBJ databases">
        <title>Motiliproteus coralliicola sp. nov., a bacterium isolated from Coral.</title>
        <authorList>
            <person name="Wang G."/>
        </authorList>
    </citation>
    <scope>NUCLEOTIDE SEQUENCE [LARGE SCALE GENOMIC DNA]</scope>
    <source>
        <strain evidence="11 12">C34</strain>
    </source>
</reference>
<feature type="domain" description="Type II secretion system protein GspI C-terminal" evidence="10">
    <location>
        <begin position="45"/>
        <end position="125"/>
    </location>
</feature>
<dbReference type="OrthoDB" id="6121517at2"/>
<dbReference type="GO" id="GO:0005886">
    <property type="term" value="C:plasma membrane"/>
    <property type="evidence" value="ECO:0007669"/>
    <property type="project" value="UniProtKB-SubCell"/>
</dbReference>
<comment type="caution">
    <text evidence="11">The sequence shown here is derived from an EMBL/GenBank/DDBJ whole genome shotgun (WGS) entry which is preliminary data.</text>
</comment>
<dbReference type="Gene3D" id="3.30.1300.30">
    <property type="entry name" value="GSPII I/J protein-like"/>
    <property type="match status" value="1"/>
</dbReference>
<dbReference type="InterPro" id="IPR012902">
    <property type="entry name" value="N_methyl_site"/>
</dbReference>
<dbReference type="PANTHER" id="PTHR38779:SF2">
    <property type="entry name" value="TYPE II SECRETION SYSTEM PROTEIN I-RELATED"/>
    <property type="match status" value="1"/>
</dbReference>
<evidence type="ECO:0000256" key="6">
    <source>
        <dbReference type="ARBA" id="ARBA00022692"/>
    </source>
</evidence>
<dbReference type="AlphaFoldDB" id="A0A369WP71"/>
<dbReference type="PANTHER" id="PTHR38779">
    <property type="entry name" value="TYPE II SECRETION SYSTEM PROTEIN I-RELATED"/>
    <property type="match status" value="1"/>
</dbReference>
<dbReference type="Proteomes" id="UP000253769">
    <property type="component" value="Unassembled WGS sequence"/>
</dbReference>
<keyword evidence="7 9" id="KW-1133">Transmembrane helix</keyword>
<comment type="subcellular location">
    <subcellularLocation>
        <location evidence="1 9">Cell inner membrane</location>
        <topology evidence="1 9">Single-pass membrane protein</topology>
    </subcellularLocation>
</comment>
<dbReference type="GO" id="GO:0015628">
    <property type="term" value="P:protein secretion by the type II secretion system"/>
    <property type="evidence" value="ECO:0007669"/>
    <property type="project" value="UniProtKB-UniRule"/>
</dbReference>
<dbReference type="Pfam" id="PF02501">
    <property type="entry name" value="T2SSI"/>
    <property type="match status" value="1"/>
</dbReference>
<accession>A0A369WP71</accession>
<dbReference type="InterPro" id="IPR003413">
    <property type="entry name" value="T2SS_GspI_C"/>
</dbReference>
<dbReference type="EMBL" id="QQOH01000002">
    <property type="protein sequence ID" value="RDE22366.1"/>
    <property type="molecule type" value="Genomic_DNA"/>
</dbReference>
<evidence type="ECO:0000256" key="2">
    <source>
        <dbReference type="ARBA" id="ARBA00008358"/>
    </source>
</evidence>
<evidence type="ECO:0000256" key="4">
    <source>
        <dbReference type="ARBA" id="ARBA00022481"/>
    </source>
</evidence>
<protein>
    <recommendedName>
        <fullName evidence="9">Type II secretion system protein I</fullName>
        <shortName evidence="9">T2SS minor pseudopilin I</shortName>
    </recommendedName>
</protein>
<dbReference type="SUPFAM" id="SSF54523">
    <property type="entry name" value="Pili subunits"/>
    <property type="match status" value="1"/>
</dbReference>
<evidence type="ECO:0000313" key="11">
    <source>
        <dbReference type="EMBL" id="RDE22366.1"/>
    </source>
</evidence>
<name>A0A369WP71_9GAMM</name>
<keyword evidence="12" id="KW-1185">Reference proteome</keyword>
<evidence type="ECO:0000256" key="5">
    <source>
        <dbReference type="ARBA" id="ARBA00022519"/>
    </source>
</evidence>
<gene>
    <name evidence="11" type="primary">gspI</name>
    <name evidence="11" type="ORF">DV711_07080</name>
</gene>
<keyword evidence="8 9" id="KW-0472">Membrane</keyword>
<organism evidence="11 12">
    <name type="scientific">Motiliproteus coralliicola</name>
    <dbReference type="NCBI Taxonomy" id="2283196"/>
    <lineage>
        <taxon>Bacteria</taxon>
        <taxon>Pseudomonadati</taxon>
        <taxon>Pseudomonadota</taxon>
        <taxon>Gammaproteobacteria</taxon>
        <taxon>Oceanospirillales</taxon>
        <taxon>Oceanospirillaceae</taxon>
        <taxon>Motiliproteus</taxon>
    </lineage>
</organism>
<dbReference type="Pfam" id="PF07963">
    <property type="entry name" value="N_methyl"/>
    <property type="match status" value="1"/>
</dbReference>
<evidence type="ECO:0000259" key="10">
    <source>
        <dbReference type="Pfam" id="PF02501"/>
    </source>
</evidence>
<comment type="subunit">
    <text evidence="9">Type II secretion is composed of four main components: the outer membrane complex, the inner membrane complex, the cytoplasmic secretion ATPase and the periplasm-spanning pseudopilus.</text>
</comment>
<sequence>MVEIDSENQQGFTLIELLVAVAIVGFALSALLINVMGNIGGSEHLRNKTIANWVAMNQLELAQINNRYFGQLPLGVETGTEIMAGQEWFWQLRTTQTPDRAFFRVEVTVYGNSSTDKAPMAYLQGALGNFER</sequence>
<keyword evidence="5 9" id="KW-0997">Cell inner membrane</keyword>
<evidence type="ECO:0000256" key="1">
    <source>
        <dbReference type="ARBA" id="ARBA00004377"/>
    </source>
</evidence>
<comment type="similarity">
    <text evidence="2 9">Belongs to the GSP I family.</text>
</comment>